<keyword evidence="4 14" id="KW-0436">Ligase</keyword>
<evidence type="ECO:0000259" key="16">
    <source>
        <dbReference type="PROSITE" id="PS50172"/>
    </source>
</evidence>
<dbReference type="GO" id="GO:0006281">
    <property type="term" value="P:DNA repair"/>
    <property type="evidence" value="ECO:0007669"/>
    <property type="project" value="UniProtKB-KW"/>
</dbReference>
<dbReference type="PANTHER" id="PTHR23389">
    <property type="entry name" value="CHROMOSOME TRANSMISSION FIDELITY FACTOR 18"/>
    <property type="match status" value="1"/>
</dbReference>
<evidence type="ECO:0000256" key="2">
    <source>
        <dbReference type="ARBA" id="ARBA00012722"/>
    </source>
</evidence>
<reference evidence="17" key="1">
    <citation type="journal article" date="2005" name="Environ. Microbiol.">
        <title>Genetic and functional properties of uncultivated thermophilic crenarchaeotes from a subsurface gold mine as revealed by analysis of genome fragments.</title>
        <authorList>
            <person name="Nunoura T."/>
            <person name="Hirayama H."/>
            <person name="Takami H."/>
            <person name="Oida H."/>
            <person name="Nishi S."/>
            <person name="Shimamura S."/>
            <person name="Suzuki Y."/>
            <person name="Inagaki F."/>
            <person name="Takai K."/>
            <person name="Nealson K.H."/>
            <person name="Horikoshi K."/>
        </authorList>
    </citation>
    <scope>NUCLEOTIDE SEQUENCE</scope>
</reference>
<dbReference type="PROSITE" id="PS01056">
    <property type="entry name" value="DNA_LIGASE_N2"/>
    <property type="match status" value="1"/>
</dbReference>
<evidence type="ECO:0000313" key="17">
    <source>
        <dbReference type="EMBL" id="BAL56002.1"/>
    </source>
</evidence>
<dbReference type="FunFam" id="1.10.150.20:FF:000007">
    <property type="entry name" value="DNA ligase"/>
    <property type="match status" value="1"/>
</dbReference>
<dbReference type="Pfam" id="PF14520">
    <property type="entry name" value="HHH_5"/>
    <property type="match status" value="1"/>
</dbReference>
<dbReference type="SUPFAM" id="SSF52113">
    <property type="entry name" value="BRCT domain"/>
    <property type="match status" value="1"/>
</dbReference>
<dbReference type="SUPFAM" id="SSF56091">
    <property type="entry name" value="DNA ligase/mRNA capping enzyme, catalytic domain"/>
    <property type="match status" value="1"/>
</dbReference>
<evidence type="ECO:0000256" key="10">
    <source>
        <dbReference type="ARBA" id="ARBA00023027"/>
    </source>
</evidence>
<dbReference type="FunFam" id="2.40.50.140:FF:000012">
    <property type="entry name" value="DNA ligase"/>
    <property type="match status" value="1"/>
</dbReference>
<evidence type="ECO:0000256" key="7">
    <source>
        <dbReference type="ARBA" id="ARBA00022763"/>
    </source>
</evidence>
<feature type="binding site" evidence="14">
    <location>
        <position position="304"/>
    </location>
    <ligand>
        <name>NAD(+)</name>
        <dbReference type="ChEBI" id="CHEBI:57540"/>
    </ligand>
</feature>
<dbReference type="InterPro" id="IPR018239">
    <property type="entry name" value="DNA_ligase_AS"/>
</dbReference>
<evidence type="ECO:0000256" key="3">
    <source>
        <dbReference type="ARBA" id="ARBA00013308"/>
    </source>
</evidence>
<evidence type="ECO:0000256" key="6">
    <source>
        <dbReference type="ARBA" id="ARBA00022723"/>
    </source>
</evidence>
<evidence type="ECO:0000256" key="12">
    <source>
        <dbReference type="ARBA" id="ARBA00034005"/>
    </source>
</evidence>
<feature type="binding site" evidence="14">
    <location>
        <begin position="45"/>
        <end position="49"/>
    </location>
    <ligand>
        <name>NAD(+)</name>
        <dbReference type="ChEBI" id="CHEBI:57540"/>
    </ligand>
</feature>
<dbReference type="Pfam" id="PF00533">
    <property type="entry name" value="BRCT"/>
    <property type="match status" value="1"/>
</dbReference>
<dbReference type="PANTHER" id="PTHR23389:SF9">
    <property type="entry name" value="DNA LIGASE"/>
    <property type="match status" value="1"/>
</dbReference>
<keyword evidence="9 14" id="KW-0460">Magnesium</keyword>
<feature type="active site" description="N6-AMP-lysine intermediate" evidence="14">
    <location>
        <position position="127"/>
    </location>
</feature>
<feature type="binding site" evidence="14">
    <location>
        <position position="422"/>
    </location>
    <ligand>
        <name>Zn(2+)</name>
        <dbReference type="ChEBI" id="CHEBI:29105"/>
    </ligand>
</feature>
<feature type="binding site" evidence="14">
    <location>
        <position position="424"/>
    </location>
    <ligand>
        <name>Zn(2+)</name>
        <dbReference type="ChEBI" id="CHEBI:29105"/>
    </ligand>
</feature>
<dbReference type="FunFam" id="3.30.470.30:FF:000001">
    <property type="entry name" value="DNA ligase"/>
    <property type="match status" value="1"/>
</dbReference>
<dbReference type="Gene3D" id="6.20.10.30">
    <property type="match status" value="1"/>
</dbReference>
<keyword evidence="6 14" id="KW-0479">Metal-binding</keyword>
<keyword evidence="11 14" id="KW-0234">DNA repair</keyword>
<dbReference type="Gene3D" id="3.40.50.10190">
    <property type="entry name" value="BRCT domain"/>
    <property type="match status" value="1"/>
</dbReference>
<evidence type="ECO:0000256" key="9">
    <source>
        <dbReference type="ARBA" id="ARBA00022842"/>
    </source>
</evidence>
<comment type="catalytic activity">
    <reaction evidence="12 14 15">
        <text>NAD(+) + (deoxyribonucleotide)n-3'-hydroxyl + 5'-phospho-(deoxyribonucleotide)m = (deoxyribonucleotide)n+m + AMP + beta-nicotinamide D-nucleotide.</text>
        <dbReference type="EC" id="6.5.1.2"/>
    </reaction>
</comment>
<dbReference type="EC" id="6.5.1.2" evidence="2 14"/>
<feature type="binding site" evidence="14">
    <location>
        <position position="328"/>
    </location>
    <ligand>
        <name>NAD(+)</name>
        <dbReference type="ChEBI" id="CHEBI:57540"/>
    </ligand>
</feature>
<dbReference type="Gene3D" id="3.30.470.30">
    <property type="entry name" value="DNA ligase/mRNA capping enzyme"/>
    <property type="match status" value="1"/>
</dbReference>
<dbReference type="HAMAP" id="MF_01588">
    <property type="entry name" value="DNA_ligase_A"/>
    <property type="match status" value="1"/>
</dbReference>
<dbReference type="GO" id="GO:0006260">
    <property type="term" value="P:DNA replication"/>
    <property type="evidence" value="ECO:0007669"/>
    <property type="project" value="UniProtKB-KW"/>
</dbReference>
<evidence type="ECO:0000256" key="5">
    <source>
        <dbReference type="ARBA" id="ARBA00022705"/>
    </source>
</evidence>
<accession>H5SIL6</accession>
<dbReference type="SUPFAM" id="SSF47781">
    <property type="entry name" value="RuvA domain 2-like"/>
    <property type="match status" value="1"/>
</dbReference>
<keyword evidence="14" id="KW-0464">Manganese</keyword>
<organism evidence="17">
    <name type="scientific">uncultured Bacteroidota bacterium</name>
    <dbReference type="NCBI Taxonomy" id="152509"/>
    <lineage>
        <taxon>Bacteria</taxon>
        <taxon>Pseudomonadati</taxon>
        <taxon>Bacteroidota</taxon>
        <taxon>environmental samples</taxon>
    </lineage>
</organism>
<keyword evidence="7 14" id="KW-0227">DNA damage</keyword>
<feature type="binding site" evidence="14">
    <location>
        <begin position="94"/>
        <end position="95"/>
    </location>
    <ligand>
        <name>NAD(+)</name>
        <dbReference type="ChEBI" id="CHEBI:57540"/>
    </ligand>
</feature>
<dbReference type="InterPro" id="IPR001679">
    <property type="entry name" value="DNA_ligase"/>
</dbReference>
<comment type="function">
    <text evidence="1 14">DNA ligase that catalyzes the formation of phosphodiester linkages between 5'-phosphoryl and 3'-hydroxyl groups in double-stranded DNA using NAD as a coenzyme and as the energy source for the reaction. It is essential for DNA replication and repair of damaged DNA.</text>
</comment>
<feature type="domain" description="BRCT" evidence="16">
    <location>
        <begin position="607"/>
        <end position="690"/>
    </location>
</feature>
<dbReference type="InterPro" id="IPR010994">
    <property type="entry name" value="RuvA_2-like"/>
</dbReference>
<dbReference type="Pfam" id="PF12826">
    <property type="entry name" value="HHH_2"/>
    <property type="match status" value="1"/>
</dbReference>
<evidence type="ECO:0000256" key="11">
    <source>
        <dbReference type="ARBA" id="ARBA00023204"/>
    </source>
</evidence>
<keyword evidence="8 14" id="KW-0862">Zinc</keyword>
<feature type="binding site" evidence="14">
    <location>
        <position position="446"/>
    </location>
    <ligand>
        <name>Zn(2+)</name>
        <dbReference type="ChEBI" id="CHEBI:29105"/>
    </ligand>
</feature>
<dbReference type="Pfam" id="PF03120">
    <property type="entry name" value="OB_DNA_ligase"/>
    <property type="match status" value="1"/>
</dbReference>
<dbReference type="Gene3D" id="2.40.50.140">
    <property type="entry name" value="Nucleic acid-binding proteins"/>
    <property type="match status" value="1"/>
</dbReference>
<dbReference type="InterPro" id="IPR012340">
    <property type="entry name" value="NA-bd_OB-fold"/>
</dbReference>
<dbReference type="SMART" id="SM00292">
    <property type="entry name" value="BRCT"/>
    <property type="match status" value="1"/>
</dbReference>
<reference evidence="17" key="2">
    <citation type="journal article" date="2012" name="PLoS ONE">
        <title>A Deeply Branching Thermophilic Bacterium with an Ancient Acetyl-CoA Pathway Dominates a Subsurface Ecosystem.</title>
        <authorList>
            <person name="Takami H."/>
            <person name="Noguchi H."/>
            <person name="Takaki Y."/>
            <person name="Uchiyama I."/>
            <person name="Toyoda A."/>
            <person name="Nishi S."/>
            <person name="Chee G.-J."/>
            <person name="Arai W."/>
            <person name="Nunoura T."/>
            <person name="Itoh T."/>
            <person name="Hattori M."/>
            <person name="Takai K."/>
        </authorList>
    </citation>
    <scope>NUCLEOTIDE SEQUENCE</scope>
</reference>
<dbReference type="InterPro" id="IPR041663">
    <property type="entry name" value="DisA/LigA_HHH"/>
</dbReference>
<dbReference type="InterPro" id="IPR004150">
    <property type="entry name" value="NAD_DNA_ligase_OB"/>
</dbReference>
<keyword evidence="5 14" id="KW-0235">DNA replication</keyword>
<dbReference type="InterPro" id="IPR036420">
    <property type="entry name" value="BRCT_dom_sf"/>
</dbReference>
<dbReference type="InterPro" id="IPR001357">
    <property type="entry name" value="BRCT_dom"/>
</dbReference>
<dbReference type="NCBIfam" id="NF005932">
    <property type="entry name" value="PRK07956.1"/>
    <property type="match status" value="1"/>
</dbReference>
<dbReference type="InterPro" id="IPR013840">
    <property type="entry name" value="DNAligase_N"/>
</dbReference>
<dbReference type="SMART" id="SM00532">
    <property type="entry name" value="LIGANc"/>
    <property type="match status" value="1"/>
</dbReference>
<evidence type="ECO:0000256" key="13">
    <source>
        <dbReference type="ARBA" id="ARBA00060881"/>
    </source>
</evidence>
<dbReference type="FunFam" id="1.10.287.610:FF:000002">
    <property type="entry name" value="DNA ligase"/>
    <property type="match status" value="1"/>
</dbReference>
<keyword evidence="10 14" id="KW-0520">NAD</keyword>
<feature type="binding site" evidence="14">
    <location>
        <position position="125"/>
    </location>
    <ligand>
        <name>NAD(+)</name>
        <dbReference type="ChEBI" id="CHEBI:57540"/>
    </ligand>
</feature>
<dbReference type="EMBL" id="AP011735">
    <property type="protein sequence ID" value="BAL56002.1"/>
    <property type="molecule type" value="Genomic_DNA"/>
</dbReference>
<comment type="similarity">
    <text evidence="13 14">Belongs to the NAD-dependent DNA ligase family. LigA subfamily.</text>
</comment>
<dbReference type="GO" id="GO:0003677">
    <property type="term" value="F:DNA binding"/>
    <property type="evidence" value="ECO:0007669"/>
    <property type="project" value="InterPro"/>
</dbReference>
<dbReference type="InterPro" id="IPR013839">
    <property type="entry name" value="DNAligase_adenylation"/>
</dbReference>
<dbReference type="Pfam" id="PF01653">
    <property type="entry name" value="DNA_ligase_aden"/>
    <property type="match status" value="1"/>
</dbReference>
<dbReference type="PIRSF" id="PIRSF001604">
    <property type="entry name" value="LigA"/>
    <property type="match status" value="1"/>
</dbReference>
<dbReference type="Gene3D" id="1.10.287.610">
    <property type="entry name" value="Helix hairpin bin"/>
    <property type="match status" value="1"/>
</dbReference>
<dbReference type="GO" id="GO:0046872">
    <property type="term" value="F:metal ion binding"/>
    <property type="evidence" value="ECO:0007669"/>
    <property type="project" value="UniProtKB-KW"/>
</dbReference>
<dbReference type="SUPFAM" id="SSF50249">
    <property type="entry name" value="Nucleic acid-binding proteins"/>
    <property type="match status" value="1"/>
</dbReference>
<dbReference type="Gene3D" id="1.10.150.20">
    <property type="entry name" value="5' to 3' exonuclease, C-terminal subdomain"/>
    <property type="match status" value="2"/>
</dbReference>
<dbReference type="SMART" id="SM00278">
    <property type="entry name" value="HhH1"/>
    <property type="match status" value="4"/>
</dbReference>
<dbReference type="PROSITE" id="PS50172">
    <property type="entry name" value="BRCT"/>
    <property type="match status" value="1"/>
</dbReference>
<dbReference type="NCBIfam" id="TIGR00575">
    <property type="entry name" value="dnlj"/>
    <property type="match status" value="1"/>
</dbReference>
<evidence type="ECO:0000256" key="8">
    <source>
        <dbReference type="ARBA" id="ARBA00022833"/>
    </source>
</evidence>
<dbReference type="FunFam" id="1.10.150.20:FF:000006">
    <property type="entry name" value="DNA ligase"/>
    <property type="match status" value="1"/>
</dbReference>
<feature type="binding site" evidence="14">
    <location>
        <position position="189"/>
    </location>
    <ligand>
        <name>NAD(+)</name>
        <dbReference type="ChEBI" id="CHEBI:57540"/>
    </ligand>
</feature>
<evidence type="ECO:0000256" key="1">
    <source>
        <dbReference type="ARBA" id="ARBA00004067"/>
    </source>
</evidence>
<evidence type="ECO:0000256" key="14">
    <source>
        <dbReference type="HAMAP-Rule" id="MF_01588"/>
    </source>
</evidence>
<comment type="cofactor">
    <cofactor evidence="14">
        <name>Mg(2+)</name>
        <dbReference type="ChEBI" id="CHEBI:18420"/>
    </cofactor>
    <cofactor evidence="14">
        <name>Mn(2+)</name>
        <dbReference type="ChEBI" id="CHEBI:29035"/>
    </cofactor>
</comment>
<evidence type="ECO:0000256" key="15">
    <source>
        <dbReference type="RuleBase" id="RU000618"/>
    </source>
</evidence>
<feature type="binding site" evidence="14">
    <location>
        <position position="441"/>
    </location>
    <ligand>
        <name>Zn(2+)</name>
        <dbReference type="ChEBI" id="CHEBI:29105"/>
    </ligand>
</feature>
<evidence type="ECO:0000256" key="4">
    <source>
        <dbReference type="ARBA" id="ARBA00022598"/>
    </source>
</evidence>
<dbReference type="CDD" id="cd17748">
    <property type="entry name" value="BRCT_DNA_ligase_like"/>
    <property type="match status" value="1"/>
</dbReference>
<feature type="binding site" evidence="14">
    <location>
        <position position="148"/>
    </location>
    <ligand>
        <name>NAD(+)</name>
        <dbReference type="ChEBI" id="CHEBI:57540"/>
    </ligand>
</feature>
<name>H5SIL6_9BACT</name>
<dbReference type="InterPro" id="IPR033136">
    <property type="entry name" value="DNA_ligase_CS"/>
</dbReference>
<sequence>MQEHQFRHSDPDEKRRARQRIEELRSLIRKYDYAYYVQAQPLISDRDYDRLFAELVELEQRYPDLVTPDSPSQRVGGQPLEEFAHVQHRTPMLSLANTYTRQEVLDFDRRIRQALGQEPYQYCCELKFDGVAVSLRYEGGRFVLGATRGDGTVGDDITANLRTIRSLPLVAQPVAVENVVLSDFEVRGEVYMLRRDFEQLNRQRIAEGEKPFANPRNLTAGTLKLLDPRQVAQRPLQLVCYYLDSDQVRLRRQSSNLELLGAMGFPTSPHWLLCATIEEVFAFIDEWETRRRQLPFDIDGIVVKLDDLEQQRRLGTVARSPRWAIAYKYEAEQARTILKDIVLQVGRTGVVTPVAELEPVFLAGSTVSRATLHNAAYIEQLDVRIGDTVYVEKGGEVIPKIVGVDLDARPADSKPWQMPRHCPCPHRSRLHRPAGEVNYYCESPACPWQIRRRIEHFASRDAMDIEGLGEKVVAELVEAGFLETIADIYDLASKRDQLVGRPGWGTKRVENLLAAIEASKAQPFHRVLYALGIRHVGEVTAKLLAEHFGSLDALCRATMDELQAIPEIGPRIADSICTFCNDPEERQLIARLRKAGLAFSAERQSKQSQQPLAGKTFVFTGELDSMTRTQAEELVESLGGRATSSVSKSTSYVVVGHMPGSKFTKAQQLGIPILSERDFLELLRTHGVTI</sequence>
<dbReference type="CDD" id="cd00114">
    <property type="entry name" value="LIGANc"/>
    <property type="match status" value="1"/>
</dbReference>
<proteinExistence type="inferred from homology"/>
<gene>
    <name evidence="14" type="primary">ligA</name>
    <name evidence="17" type="ORF">HGMM_F33H03C11</name>
</gene>
<protein>
    <recommendedName>
        <fullName evidence="3 14">DNA ligase</fullName>
        <ecNumber evidence="2 14">6.5.1.2</ecNumber>
    </recommendedName>
    <alternativeName>
        <fullName evidence="14">Polydeoxyribonucleotide synthase [NAD(+)]</fullName>
    </alternativeName>
</protein>
<dbReference type="InterPro" id="IPR003583">
    <property type="entry name" value="Hlx-hairpin-Hlx_DNA-bd_motif"/>
</dbReference>
<dbReference type="PROSITE" id="PS01055">
    <property type="entry name" value="DNA_LIGASE_N1"/>
    <property type="match status" value="1"/>
</dbReference>
<dbReference type="AlphaFoldDB" id="H5SIL6"/>
<dbReference type="GO" id="GO:0003911">
    <property type="term" value="F:DNA ligase (NAD+) activity"/>
    <property type="evidence" value="ECO:0007669"/>
    <property type="project" value="UniProtKB-UniRule"/>
</dbReference>